<dbReference type="AlphaFoldDB" id="A0AAJ0U8Y9"/>
<comment type="caution">
    <text evidence="1">The sequence shown here is derived from an EMBL/GenBank/DDBJ whole genome shotgun (WGS) entry which is preliminary data.</text>
</comment>
<organism evidence="1 2">
    <name type="scientific">Halochromatium glycolicum</name>
    <dbReference type="NCBI Taxonomy" id="85075"/>
    <lineage>
        <taxon>Bacteria</taxon>
        <taxon>Pseudomonadati</taxon>
        <taxon>Pseudomonadota</taxon>
        <taxon>Gammaproteobacteria</taxon>
        <taxon>Chromatiales</taxon>
        <taxon>Chromatiaceae</taxon>
        <taxon>Halochromatium</taxon>
    </lineage>
</organism>
<dbReference type="Proteomes" id="UP001296776">
    <property type="component" value="Unassembled WGS sequence"/>
</dbReference>
<sequence length="68" mass="7317">MDRVCRTEQFLAAWPGSVGKGGVGMIGRWSSIASASRQPRFTADVVVIWHPAEIGEPGALYRVSSEAN</sequence>
<protein>
    <submittedName>
        <fullName evidence="1">Uncharacterized protein</fullName>
    </submittedName>
</protein>
<gene>
    <name evidence="1" type="ORF">CKO40_23265</name>
</gene>
<accession>A0AAJ0U8Y9</accession>
<keyword evidence="2" id="KW-1185">Reference proteome</keyword>
<reference evidence="1" key="2">
    <citation type="journal article" date="2020" name="Microorganisms">
        <title>Osmotic Adaptation and Compatible Solute Biosynthesis of Phototrophic Bacteria as Revealed from Genome Analyses.</title>
        <authorList>
            <person name="Imhoff J.F."/>
            <person name="Rahn T."/>
            <person name="Kunzel S."/>
            <person name="Keller A."/>
            <person name="Neulinger S.C."/>
        </authorList>
    </citation>
    <scope>NUCLEOTIDE SEQUENCE</scope>
    <source>
        <strain evidence="1">DSM 11080</strain>
    </source>
</reference>
<proteinExistence type="predicted"/>
<dbReference type="EMBL" id="NRSJ01000089">
    <property type="protein sequence ID" value="MBK1707368.1"/>
    <property type="molecule type" value="Genomic_DNA"/>
</dbReference>
<evidence type="ECO:0000313" key="2">
    <source>
        <dbReference type="Proteomes" id="UP001296776"/>
    </source>
</evidence>
<reference evidence="1" key="1">
    <citation type="submission" date="2017-08" db="EMBL/GenBank/DDBJ databases">
        <authorList>
            <person name="Imhoff J.F."/>
            <person name="Rahn T."/>
            <person name="Kuenzel S."/>
            <person name="Neulinger S.C."/>
        </authorList>
    </citation>
    <scope>NUCLEOTIDE SEQUENCE</scope>
    <source>
        <strain evidence="1">DSM 11080</strain>
    </source>
</reference>
<evidence type="ECO:0000313" key="1">
    <source>
        <dbReference type="EMBL" id="MBK1707368.1"/>
    </source>
</evidence>
<name>A0AAJ0U8Y9_9GAMM</name>